<evidence type="ECO:0000256" key="1">
    <source>
        <dbReference type="ARBA" id="ARBA00022741"/>
    </source>
</evidence>
<evidence type="ECO:0000256" key="4">
    <source>
        <dbReference type="RuleBase" id="RU361162"/>
    </source>
</evidence>
<evidence type="ECO:0000313" key="7">
    <source>
        <dbReference type="EMBL" id="ESO06257.1"/>
    </source>
</evidence>
<dbReference type="GO" id="GO:0005737">
    <property type="term" value="C:cytoplasm"/>
    <property type="evidence" value="ECO:0000318"/>
    <property type="project" value="GO_Central"/>
</dbReference>
<dbReference type="EMBL" id="AMQM01000596">
    <property type="status" value="NOT_ANNOTATED_CDS"/>
    <property type="molecule type" value="Genomic_DNA"/>
</dbReference>
<dbReference type="KEGG" id="hro:HELRODRAFT_64399"/>
<dbReference type="GO" id="GO:0005813">
    <property type="term" value="C:centrosome"/>
    <property type="evidence" value="ECO:0000318"/>
    <property type="project" value="GO_Central"/>
</dbReference>
<comment type="similarity">
    <text evidence="4">Belongs to the protein kinase superfamily. Ser/Thr protein kinase family. CDC5/Polo subfamily.</text>
</comment>
<dbReference type="Gene3D" id="1.10.510.10">
    <property type="entry name" value="Transferase(Phosphotransferase) domain 1"/>
    <property type="match status" value="1"/>
</dbReference>
<comment type="catalytic activity">
    <reaction evidence="4">
        <text>L-threonyl-[protein] + ATP = O-phospho-L-threonyl-[protein] + ADP + H(+)</text>
        <dbReference type="Rhea" id="RHEA:46608"/>
        <dbReference type="Rhea" id="RHEA-COMP:11060"/>
        <dbReference type="Rhea" id="RHEA-COMP:11605"/>
        <dbReference type="ChEBI" id="CHEBI:15378"/>
        <dbReference type="ChEBI" id="CHEBI:30013"/>
        <dbReference type="ChEBI" id="CHEBI:30616"/>
        <dbReference type="ChEBI" id="CHEBI:61977"/>
        <dbReference type="ChEBI" id="CHEBI:456216"/>
        <dbReference type="EC" id="2.7.11.21"/>
    </reaction>
</comment>
<evidence type="ECO:0000313" key="8">
    <source>
        <dbReference type="EnsemblMetazoa" id="HelroP64399"/>
    </source>
</evidence>
<dbReference type="Gene3D" id="3.30.200.20">
    <property type="entry name" value="Phosphorylase Kinase, domain 1"/>
    <property type="match status" value="1"/>
</dbReference>
<evidence type="ECO:0000313" key="9">
    <source>
        <dbReference type="Proteomes" id="UP000015101"/>
    </source>
</evidence>
<proteinExistence type="inferred from homology"/>
<keyword evidence="1 3" id="KW-0547">Nucleotide-binding</keyword>
<dbReference type="CTD" id="20213641"/>
<dbReference type="PANTHER" id="PTHR24345:SF93">
    <property type="entry name" value="SERINE_THREONINE-PROTEIN KINASE PLK1"/>
    <property type="match status" value="1"/>
</dbReference>
<dbReference type="GO" id="GO:0007052">
    <property type="term" value="P:mitotic spindle organization"/>
    <property type="evidence" value="ECO:0000318"/>
    <property type="project" value="GO_Central"/>
</dbReference>
<dbReference type="EnsemblMetazoa" id="HelroT64399">
    <property type="protein sequence ID" value="HelroP64399"/>
    <property type="gene ID" value="HelroG64399"/>
</dbReference>
<dbReference type="SMART" id="SM00220">
    <property type="entry name" value="S_TKc"/>
    <property type="match status" value="1"/>
</dbReference>
<dbReference type="Pfam" id="PF00069">
    <property type="entry name" value="Pkinase"/>
    <property type="match status" value="1"/>
</dbReference>
<keyword evidence="4" id="KW-0723">Serine/threonine-protein kinase</keyword>
<dbReference type="EMBL" id="KB096324">
    <property type="protein sequence ID" value="ESO06257.1"/>
    <property type="molecule type" value="Genomic_DNA"/>
</dbReference>
<dbReference type="Pfam" id="PF00659">
    <property type="entry name" value="POLO_box"/>
    <property type="match status" value="2"/>
</dbReference>
<dbReference type="EC" id="2.7.11.21" evidence="4"/>
<feature type="domain" description="Protein kinase" evidence="5">
    <location>
        <begin position="14"/>
        <end position="266"/>
    </location>
</feature>
<accession>T1FXU3</accession>
<dbReference type="HOGENOM" id="CLU_000288_46_1_1"/>
<dbReference type="SUPFAM" id="SSF82615">
    <property type="entry name" value="Polo-box domain"/>
    <property type="match status" value="2"/>
</dbReference>
<dbReference type="eggNOG" id="KOG0575">
    <property type="taxonomic scope" value="Eukaryota"/>
</dbReference>
<dbReference type="OrthoDB" id="408964at2759"/>
<dbReference type="FunFam" id="3.30.200.20:FF:000877">
    <property type="entry name" value="Serine/threonine-protein kinase PLK"/>
    <property type="match status" value="1"/>
</dbReference>
<dbReference type="PROSITE" id="PS00107">
    <property type="entry name" value="PROTEIN_KINASE_ATP"/>
    <property type="match status" value="1"/>
</dbReference>
<dbReference type="GeneID" id="20213641"/>
<dbReference type="InterPro" id="IPR036947">
    <property type="entry name" value="POLO_box_dom_sf"/>
</dbReference>
<evidence type="ECO:0000259" key="5">
    <source>
        <dbReference type="PROSITE" id="PS50011"/>
    </source>
</evidence>
<evidence type="ECO:0000256" key="2">
    <source>
        <dbReference type="ARBA" id="ARBA00022840"/>
    </source>
</evidence>
<feature type="binding site" evidence="3">
    <location>
        <position position="43"/>
    </location>
    <ligand>
        <name>ATP</name>
        <dbReference type="ChEBI" id="CHEBI:30616"/>
    </ligand>
</feature>
<dbReference type="Proteomes" id="UP000015101">
    <property type="component" value="Unassembled WGS sequence"/>
</dbReference>
<dbReference type="GO" id="GO:0000922">
    <property type="term" value="C:spindle pole"/>
    <property type="evidence" value="ECO:0000318"/>
    <property type="project" value="GO_Central"/>
</dbReference>
<reference evidence="9" key="1">
    <citation type="submission" date="2012-12" db="EMBL/GenBank/DDBJ databases">
        <authorList>
            <person name="Hellsten U."/>
            <person name="Grimwood J."/>
            <person name="Chapman J.A."/>
            <person name="Shapiro H."/>
            <person name="Aerts A."/>
            <person name="Otillar R.P."/>
            <person name="Terry A.Y."/>
            <person name="Boore J.L."/>
            <person name="Simakov O."/>
            <person name="Marletaz F."/>
            <person name="Cho S.-J."/>
            <person name="Edsinger-Gonzales E."/>
            <person name="Havlak P."/>
            <person name="Kuo D.-H."/>
            <person name="Larsson T."/>
            <person name="Lv J."/>
            <person name="Arendt D."/>
            <person name="Savage R."/>
            <person name="Osoegawa K."/>
            <person name="de Jong P."/>
            <person name="Lindberg D.R."/>
            <person name="Seaver E.C."/>
            <person name="Weisblat D.A."/>
            <person name="Putnam N.H."/>
            <person name="Grigoriev I.V."/>
            <person name="Rokhsar D.S."/>
        </authorList>
    </citation>
    <scope>NUCLEOTIDE SEQUENCE</scope>
</reference>
<dbReference type="InterPro" id="IPR011009">
    <property type="entry name" value="Kinase-like_dom_sf"/>
</dbReference>
<dbReference type="GO" id="GO:0004674">
    <property type="term" value="F:protein serine/threonine kinase activity"/>
    <property type="evidence" value="ECO:0000318"/>
    <property type="project" value="GO_Central"/>
</dbReference>
<dbReference type="GO" id="GO:0005524">
    <property type="term" value="F:ATP binding"/>
    <property type="evidence" value="ECO:0007669"/>
    <property type="project" value="UniProtKB-UniRule"/>
</dbReference>
<gene>
    <name evidence="8" type="primary">20213641</name>
    <name evidence="7" type="ORF">HELRODRAFT_64399</name>
</gene>
<sequence length="550" mass="62778">MTQMIVDQDSGLHYIKGKFLGKGGFAECYEIINCKTNETVAAKIISKHLLMKDDLKEKISQEIAIHKTLDHKNIVKFRYYFEDDENIYILLELCENKSLVELQKEKKRITESQCRIIMRQIVDAVKYLHKNGIIHRDLKLSNVLLGENYEVKVSDFGLATLVDLVGDKKRAICGTPNYISPEMLSKKGHSYEVDAWSLGCIMYTLLVGSPPFETSSIEQTYSRIARNAYCLPTGLSSSAKNLITNLLNPDPSKRIKIKNIEKHEFFTNGIIVLCIFSALTTKLDNIDVNGNSIGVTDVLNLNKDWRLFDRYFKKLSSIESDLHSALTSSSSSSQLSSLTQLSSSSLRASFSPDVYCVDKWVDFTEKYGLSYELNNSVGLLFNDDTRLIFLKQTRTLVYMVDGKDGQTTTRTICNFVPNDLKKKFFILHYFMQYMRKHLSTAGLSNKSVEKKEMKSSSLVFVITWYRCESSIIFLLSNNSFQINFFSDHSKLIIDGKSWCYLLFHGQTKEIEISKLSSNKLDCQSDSSNFLAHKITYCKVLISKICSLDNY</sequence>
<evidence type="ECO:0000256" key="3">
    <source>
        <dbReference type="PROSITE-ProRule" id="PRU10141"/>
    </source>
</evidence>
<dbReference type="PROSITE" id="PS50011">
    <property type="entry name" value="PROTEIN_KINASE_DOM"/>
    <property type="match status" value="1"/>
</dbReference>
<reference evidence="8" key="3">
    <citation type="submission" date="2015-06" db="UniProtKB">
        <authorList>
            <consortium name="EnsemblMetazoa"/>
        </authorList>
    </citation>
    <scope>IDENTIFICATION</scope>
</reference>
<dbReference type="RefSeq" id="XP_009015625.1">
    <property type="nucleotide sequence ID" value="XM_009017377.1"/>
</dbReference>
<dbReference type="PROSITE" id="PS50078">
    <property type="entry name" value="POLO_BOX"/>
    <property type="match status" value="1"/>
</dbReference>
<evidence type="ECO:0000259" key="6">
    <source>
        <dbReference type="PROSITE" id="PS50078"/>
    </source>
</evidence>
<dbReference type="PANTHER" id="PTHR24345">
    <property type="entry name" value="SERINE/THREONINE-PROTEIN KINASE PLK"/>
    <property type="match status" value="1"/>
</dbReference>
<dbReference type="FunFam" id="3.30.1120.30:FF:000032">
    <property type="entry name" value="CAMK family protein kinase"/>
    <property type="match status" value="1"/>
</dbReference>
<dbReference type="GO" id="GO:0000776">
    <property type="term" value="C:kinetochore"/>
    <property type="evidence" value="ECO:0000318"/>
    <property type="project" value="GO_Central"/>
</dbReference>
<dbReference type="FunFam" id="1.10.510.10:FF:000571">
    <property type="entry name" value="Maternal embryonic leucine zipper kinase"/>
    <property type="match status" value="1"/>
</dbReference>
<dbReference type="InterPro" id="IPR017441">
    <property type="entry name" value="Protein_kinase_ATP_BS"/>
</dbReference>
<dbReference type="InParanoid" id="T1FXU3"/>
<keyword evidence="2 3" id="KW-0067">ATP-binding</keyword>
<dbReference type="CDD" id="cd13118">
    <property type="entry name" value="POLO_box_1"/>
    <property type="match status" value="1"/>
</dbReference>
<dbReference type="InterPro" id="IPR008271">
    <property type="entry name" value="Ser/Thr_kinase_AS"/>
</dbReference>
<keyword evidence="9" id="KW-1185">Reference proteome</keyword>
<organism evidence="8 9">
    <name type="scientific">Helobdella robusta</name>
    <name type="common">Californian leech</name>
    <dbReference type="NCBI Taxonomy" id="6412"/>
    <lineage>
        <taxon>Eukaryota</taxon>
        <taxon>Metazoa</taxon>
        <taxon>Spiralia</taxon>
        <taxon>Lophotrochozoa</taxon>
        <taxon>Annelida</taxon>
        <taxon>Clitellata</taxon>
        <taxon>Hirudinea</taxon>
        <taxon>Rhynchobdellida</taxon>
        <taxon>Glossiphoniidae</taxon>
        <taxon>Helobdella</taxon>
    </lineage>
</organism>
<dbReference type="SUPFAM" id="SSF56112">
    <property type="entry name" value="Protein kinase-like (PK-like)"/>
    <property type="match status" value="1"/>
</dbReference>
<protein>
    <recommendedName>
        <fullName evidence="4">Serine/threonine-protein kinase PLK</fullName>
        <ecNumber evidence="4">2.7.11.21</ecNumber>
    </recommendedName>
    <alternativeName>
        <fullName evidence="4">Polo-like kinase</fullName>
    </alternativeName>
</protein>
<dbReference type="Gene3D" id="3.30.1120.30">
    <property type="entry name" value="POLO box domain"/>
    <property type="match status" value="2"/>
</dbReference>
<dbReference type="InterPro" id="IPR033701">
    <property type="entry name" value="POLO_box_1"/>
</dbReference>
<keyword evidence="4" id="KW-0808">Transferase</keyword>
<feature type="domain" description="POLO box" evidence="6">
    <location>
        <begin position="458"/>
        <end position="546"/>
    </location>
</feature>
<dbReference type="OMA" id="YEFENYP"/>
<dbReference type="InterPro" id="IPR000959">
    <property type="entry name" value="POLO_box_dom"/>
</dbReference>
<name>T1FXU3_HELRO</name>
<keyword evidence="4" id="KW-0418">Kinase</keyword>
<dbReference type="InterPro" id="IPR000719">
    <property type="entry name" value="Prot_kinase_dom"/>
</dbReference>
<dbReference type="STRING" id="6412.T1FXU3"/>
<dbReference type="AlphaFoldDB" id="T1FXU3"/>
<reference evidence="7 9" key="2">
    <citation type="journal article" date="2013" name="Nature">
        <title>Insights into bilaterian evolution from three spiralian genomes.</title>
        <authorList>
            <person name="Simakov O."/>
            <person name="Marletaz F."/>
            <person name="Cho S.J."/>
            <person name="Edsinger-Gonzales E."/>
            <person name="Havlak P."/>
            <person name="Hellsten U."/>
            <person name="Kuo D.H."/>
            <person name="Larsson T."/>
            <person name="Lv J."/>
            <person name="Arendt D."/>
            <person name="Savage R."/>
            <person name="Osoegawa K."/>
            <person name="de Jong P."/>
            <person name="Grimwood J."/>
            <person name="Chapman J.A."/>
            <person name="Shapiro H."/>
            <person name="Aerts A."/>
            <person name="Otillar R.P."/>
            <person name="Terry A.Y."/>
            <person name="Boore J.L."/>
            <person name="Grigoriev I.V."/>
            <person name="Lindberg D.R."/>
            <person name="Seaver E.C."/>
            <person name="Weisblat D.A."/>
            <person name="Putnam N.H."/>
            <person name="Rokhsar D.S."/>
        </authorList>
    </citation>
    <scope>NUCLEOTIDE SEQUENCE</scope>
</reference>
<dbReference type="PROSITE" id="PS00108">
    <property type="entry name" value="PROTEIN_KINASE_ST"/>
    <property type="match status" value="1"/>
</dbReference>
<dbReference type="GO" id="GO:0005634">
    <property type="term" value="C:nucleus"/>
    <property type="evidence" value="ECO:0000318"/>
    <property type="project" value="GO_Central"/>
</dbReference>